<dbReference type="NCBIfam" id="NF011049">
    <property type="entry name" value="PRK14479.1"/>
    <property type="match status" value="1"/>
</dbReference>
<feature type="binding site" evidence="19">
    <location>
        <position position="113"/>
    </location>
    <ligand>
        <name>substrate</name>
    </ligand>
</feature>
<dbReference type="EC" id="2.7.1.28" evidence="4"/>
<dbReference type="InterPro" id="IPR004007">
    <property type="entry name" value="DhaL_dom"/>
</dbReference>
<evidence type="ECO:0000256" key="14">
    <source>
        <dbReference type="ARBA" id="ARBA00046681"/>
    </source>
</evidence>
<sequence>MSHTGKKLFNSTTSCVSDCLDGLVAVNTGLRILAGHQVVIRADIEKVKAEGKVTLISGGGSGHEPAHAGYVGRGMLSAAVCGAVFTSPPPSSILSAMRVVGRGSTAGTLLIVKNYTGDLLNFGLAAEWAKSEGLKVEMIVVAEDCALSPNNKISGCRGLCGTVFIHKLAGAMAEKGHPLEEIAAVCKKAAGEMGTIGLSLSPCSLPGSRPSFQLQDDEMELGLGIHGEAGVLRIKMQMACEAVATMLDHMTDEHSQTRFNLASGDRVALMVNNLGGTSVLELNIVAREAIQQLEKRGVIVERVYCGSLMTSLEMAGVSLTLLHTDDTRRQWLDAPTSAPGWCAPLCVEGESTRITPGHMSCPEDVDHFHHTDTSGAKVEANLVPHIKKAISNACQVIIQSEAELNELDTQCGDGDCGATLKGGADAILQALNSTEGLPIDVPHRLLISIATVLEKTMGGTSGALYSVFFMAASVPLSTDTAVEGWCRALGAGIEAIQRYGRVVPGDRTMLDPLHAAHDAIKHQLTDGAKPVTAMASGVEAAENSALETAKMVARVGRASYVGSETLTRPDPGAHAVAVWLRALHEALRQA</sequence>
<dbReference type="InterPro" id="IPR050861">
    <property type="entry name" value="Dihydroxyacetone_Kinase"/>
</dbReference>
<feature type="domain" description="DhaL" evidence="20">
    <location>
        <begin position="384"/>
        <end position="585"/>
    </location>
</feature>
<dbReference type="FunFam" id="3.40.50.10440:FF:000001">
    <property type="entry name" value="Dihydroxyacetone kinase, DhaK subunit"/>
    <property type="match status" value="1"/>
</dbReference>
<dbReference type="GO" id="GO:0019563">
    <property type="term" value="P:glycerol catabolic process"/>
    <property type="evidence" value="ECO:0007669"/>
    <property type="project" value="TreeGrafter"/>
</dbReference>
<evidence type="ECO:0000256" key="5">
    <source>
        <dbReference type="ARBA" id="ARBA00012578"/>
    </source>
</evidence>
<evidence type="ECO:0000256" key="6">
    <source>
        <dbReference type="ARBA" id="ARBA00018932"/>
    </source>
</evidence>
<evidence type="ECO:0000256" key="9">
    <source>
        <dbReference type="ARBA" id="ARBA00022777"/>
    </source>
</evidence>
<dbReference type="Gene3D" id="3.30.1180.20">
    <property type="entry name" value="Dihydroxyacetone kinase, domain 2"/>
    <property type="match status" value="1"/>
</dbReference>
<dbReference type="SUPFAM" id="SSF82549">
    <property type="entry name" value="DAK1/DegV-like"/>
    <property type="match status" value="1"/>
</dbReference>
<dbReference type="PANTHER" id="PTHR28629">
    <property type="entry name" value="TRIOKINASE/FMN CYCLASE"/>
    <property type="match status" value="1"/>
</dbReference>
<reference evidence="22" key="1">
    <citation type="journal article" date="2023" name="Mol. Biol. Evol.">
        <title>Third-Generation Sequencing Reveals the Adaptive Role of the Epigenome in Three Deep-Sea Polychaetes.</title>
        <authorList>
            <person name="Perez M."/>
            <person name="Aroh O."/>
            <person name="Sun Y."/>
            <person name="Lan Y."/>
            <person name="Juniper S.K."/>
            <person name="Young C.R."/>
            <person name="Angers B."/>
            <person name="Qian P.Y."/>
        </authorList>
    </citation>
    <scope>NUCLEOTIDE SEQUENCE</scope>
    <source>
        <strain evidence="22">R07B-5</strain>
    </source>
</reference>
<dbReference type="FunFam" id="1.25.40.340:FF:000001">
    <property type="entry name" value="Dihydroxyacetone kinase 1"/>
    <property type="match status" value="1"/>
</dbReference>
<keyword evidence="8" id="KW-0547">Nucleotide-binding</keyword>
<dbReference type="NCBIfam" id="TIGR02361">
    <property type="entry name" value="dak_ATP"/>
    <property type="match status" value="1"/>
</dbReference>
<evidence type="ECO:0000256" key="13">
    <source>
        <dbReference type="ARBA" id="ARBA00045490"/>
    </source>
</evidence>
<dbReference type="Pfam" id="PF02734">
    <property type="entry name" value="Dak2"/>
    <property type="match status" value="1"/>
</dbReference>
<dbReference type="Proteomes" id="UP001209878">
    <property type="component" value="Unassembled WGS sequence"/>
</dbReference>
<comment type="caution">
    <text evidence="22">The sequence shown here is derived from an EMBL/GenBank/DDBJ whole genome shotgun (WGS) entry which is preliminary data.</text>
</comment>
<dbReference type="GO" id="GO:0050354">
    <property type="term" value="F:triokinase activity"/>
    <property type="evidence" value="ECO:0007669"/>
    <property type="project" value="UniProtKB-EC"/>
</dbReference>
<feature type="binding site" evidence="19">
    <location>
        <begin position="60"/>
        <end position="63"/>
    </location>
    <ligand>
        <name>substrate</name>
    </ligand>
</feature>
<keyword evidence="23" id="KW-1185">Reference proteome</keyword>
<evidence type="ECO:0000256" key="12">
    <source>
        <dbReference type="ARBA" id="ARBA00032426"/>
    </source>
</evidence>
<evidence type="ECO:0000256" key="1">
    <source>
        <dbReference type="ARBA" id="ARBA00004778"/>
    </source>
</evidence>
<evidence type="ECO:0000313" key="22">
    <source>
        <dbReference type="EMBL" id="KAK2184366.1"/>
    </source>
</evidence>
<feature type="active site" description="Tele-hemiaminal-histidine intermediate" evidence="18">
    <location>
        <position position="226"/>
    </location>
</feature>
<keyword evidence="9" id="KW-0418">Kinase</keyword>
<dbReference type="Pfam" id="PF02733">
    <property type="entry name" value="Dak1"/>
    <property type="match status" value="1"/>
</dbReference>
<comment type="similarity">
    <text evidence="2">Belongs to the dihydroxyacetone kinase (DAK) family.</text>
</comment>
<feature type="domain" description="DhaK" evidence="21">
    <location>
        <begin position="11"/>
        <end position="341"/>
    </location>
</feature>
<evidence type="ECO:0000256" key="4">
    <source>
        <dbReference type="ARBA" id="ARBA00012110"/>
    </source>
</evidence>
<proteinExistence type="inferred from homology"/>
<evidence type="ECO:0000256" key="18">
    <source>
        <dbReference type="PIRSR" id="PIRSR612734-1"/>
    </source>
</evidence>
<dbReference type="GO" id="GO:0004371">
    <property type="term" value="F:glycerone kinase activity"/>
    <property type="evidence" value="ECO:0007669"/>
    <property type="project" value="UniProtKB-EC"/>
</dbReference>
<comment type="function">
    <text evidence="13">Catalyzes both the phosphorylation of dihydroxyacetone and of glyceraldehyde, and the splitting of ribonucleoside diphosphate-X compounds among which FAD is the best substrate. Represses IFIH1-mediated cellular antiviral response.</text>
</comment>
<evidence type="ECO:0000256" key="19">
    <source>
        <dbReference type="PIRSR" id="PIRSR612734-2"/>
    </source>
</evidence>
<evidence type="ECO:0000256" key="17">
    <source>
        <dbReference type="ARBA" id="ARBA00048898"/>
    </source>
</evidence>
<protein>
    <recommendedName>
        <fullName evidence="6">Triokinase/FMN cyclase</fullName>
        <ecNumber evidence="4">2.7.1.28</ecNumber>
        <ecNumber evidence="3">2.7.1.29</ecNumber>
        <ecNumber evidence="5">4.6.1.15</ecNumber>
    </recommendedName>
    <alternativeName>
        <fullName evidence="12">Bifunctional ATP-dependent dihydroxyacetone kinase/FAD-AMP lyase (cyclizing)</fullName>
    </alternativeName>
</protein>
<evidence type="ECO:0000256" key="16">
    <source>
        <dbReference type="ARBA" id="ARBA00048526"/>
    </source>
</evidence>
<dbReference type="Gene3D" id="3.40.50.10440">
    <property type="entry name" value="Dihydroxyacetone kinase, domain 1"/>
    <property type="match status" value="1"/>
</dbReference>
<dbReference type="PROSITE" id="PS51481">
    <property type="entry name" value="DHAK"/>
    <property type="match status" value="1"/>
</dbReference>
<dbReference type="SUPFAM" id="SSF101473">
    <property type="entry name" value="DhaL-like"/>
    <property type="match status" value="1"/>
</dbReference>
<organism evidence="22 23">
    <name type="scientific">Ridgeia piscesae</name>
    <name type="common">Tubeworm</name>
    <dbReference type="NCBI Taxonomy" id="27915"/>
    <lineage>
        <taxon>Eukaryota</taxon>
        <taxon>Metazoa</taxon>
        <taxon>Spiralia</taxon>
        <taxon>Lophotrochozoa</taxon>
        <taxon>Annelida</taxon>
        <taxon>Polychaeta</taxon>
        <taxon>Sedentaria</taxon>
        <taxon>Canalipalpata</taxon>
        <taxon>Sabellida</taxon>
        <taxon>Siboglinidae</taxon>
        <taxon>Ridgeia</taxon>
    </lineage>
</organism>
<evidence type="ECO:0000256" key="11">
    <source>
        <dbReference type="ARBA" id="ARBA00023285"/>
    </source>
</evidence>
<accession>A0AAD9NXM5</accession>
<evidence type="ECO:0000256" key="10">
    <source>
        <dbReference type="ARBA" id="ARBA00022840"/>
    </source>
</evidence>
<keyword evidence="10" id="KW-0067">ATP-binding</keyword>
<dbReference type="FunFam" id="3.30.1180.20:FF:000001">
    <property type="entry name" value="Dihydroxyacetone kinase 1"/>
    <property type="match status" value="1"/>
</dbReference>
<name>A0AAD9NXM5_RIDPI</name>
<evidence type="ECO:0000313" key="23">
    <source>
        <dbReference type="Proteomes" id="UP001209878"/>
    </source>
</evidence>
<gene>
    <name evidence="22" type="ORF">NP493_269g03049</name>
</gene>
<comment type="pathway">
    <text evidence="1">Polyol metabolism; glycerol fermentation; glycerone phosphate from glycerol (oxidative route): step 2/2.</text>
</comment>
<evidence type="ECO:0000256" key="15">
    <source>
        <dbReference type="ARBA" id="ARBA00047974"/>
    </source>
</evidence>
<dbReference type="EC" id="2.7.1.29" evidence="3"/>
<dbReference type="GO" id="GO:0005524">
    <property type="term" value="F:ATP binding"/>
    <property type="evidence" value="ECO:0007669"/>
    <property type="project" value="UniProtKB-KW"/>
</dbReference>
<evidence type="ECO:0000259" key="20">
    <source>
        <dbReference type="PROSITE" id="PS51480"/>
    </source>
</evidence>
<comment type="catalytic activity">
    <reaction evidence="17">
        <text>dihydroxyacetone + ATP = dihydroxyacetone phosphate + ADP + H(+)</text>
        <dbReference type="Rhea" id="RHEA:15773"/>
        <dbReference type="ChEBI" id="CHEBI:15378"/>
        <dbReference type="ChEBI" id="CHEBI:16016"/>
        <dbReference type="ChEBI" id="CHEBI:30616"/>
        <dbReference type="ChEBI" id="CHEBI:57642"/>
        <dbReference type="ChEBI" id="CHEBI:456216"/>
        <dbReference type="EC" id="2.7.1.29"/>
    </reaction>
</comment>
<dbReference type="EMBL" id="JAODUO010000269">
    <property type="protein sequence ID" value="KAK2184366.1"/>
    <property type="molecule type" value="Genomic_DNA"/>
</dbReference>
<dbReference type="EC" id="4.6.1.15" evidence="5"/>
<comment type="catalytic activity">
    <reaction evidence="15">
        <text>D-glyceraldehyde + ATP = D-glyceraldehyde 3-phosphate + ADP + H(+)</text>
        <dbReference type="Rhea" id="RHEA:13941"/>
        <dbReference type="ChEBI" id="CHEBI:15378"/>
        <dbReference type="ChEBI" id="CHEBI:17378"/>
        <dbReference type="ChEBI" id="CHEBI:30616"/>
        <dbReference type="ChEBI" id="CHEBI:59776"/>
        <dbReference type="ChEBI" id="CHEBI:456216"/>
        <dbReference type="EC" id="2.7.1.28"/>
    </reaction>
</comment>
<evidence type="ECO:0000256" key="2">
    <source>
        <dbReference type="ARBA" id="ARBA00008757"/>
    </source>
</evidence>
<feature type="binding site" evidence="19">
    <location>
        <position position="118"/>
    </location>
    <ligand>
        <name>substrate</name>
    </ligand>
</feature>
<evidence type="ECO:0000259" key="21">
    <source>
        <dbReference type="PROSITE" id="PS51481"/>
    </source>
</evidence>
<dbReference type="PANTHER" id="PTHR28629:SF4">
    <property type="entry name" value="TRIOKINASE_FMN CYCLASE"/>
    <property type="match status" value="1"/>
</dbReference>
<dbReference type="GO" id="GO:0034012">
    <property type="term" value="F:FAD-AMP lyase (cyclizing) activity"/>
    <property type="evidence" value="ECO:0007669"/>
    <property type="project" value="UniProtKB-EC"/>
</dbReference>
<dbReference type="SMART" id="SM01120">
    <property type="entry name" value="Dak2"/>
    <property type="match status" value="1"/>
</dbReference>
<dbReference type="InterPro" id="IPR004006">
    <property type="entry name" value="DhaK_dom"/>
</dbReference>
<keyword evidence="7" id="KW-0808">Transferase</keyword>
<evidence type="ECO:0000256" key="3">
    <source>
        <dbReference type="ARBA" id="ARBA00012107"/>
    </source>
</evidence>
<comment type="subunit">
    <text evidence="14">Homodimer. Interacts with IFIH1 (via the CARD domains), the interaction is inhibited by viral infection.</text>
</comment>
<dbReference type="Gene3D" id="1.25.40.340">
    <property type="match status" value="1"/>
</dbReference>
<dbReference type="PROSITE" id="PS51480">
    <property type="entry name" value="DHAL"/>
    <property type="match status" value="1"/>
</dbReference>
<dbReference type="InterPro" id="IPR012734">
    <property type="entry name" value="DhaK_ATP"/>
</dbReference>
<dbReference type="GO" id="GO:0005829">
    <property type="term" value="C:cytosol"/>
    <property type="evidence" value="ECO:0007669"/>
    <property type="project" value="TreeGrafter"/>
</dbReference>
<comment type="catalytic activity">
    <reaction evidence="16">
        <text>FAD = riboflavin cyclic-4',5'-phosphate + AMP + H(+)</text>
        <dbReference type="Rhea" id="RHEA:13729"/>
        <dbReference type="ChEBI" id="CHEBI:15378"/>
        <dbReference type="ChEBI" id="CHEBI:57692"/>
        <dbReference type="ChEBI" id="CHEBI:76202"/>
        <dbReference type="ChEBI" id="CHEBI:456215"/>
        <dbReference type="EC" id="4.6.1.15"/>
    </reaction>
</comment>
<keyword evidence="11" id="KW-0170">Cobalt</keyword>
<dbReference type="InterPro" id="IPR036117">
    <property type="entry name" value="DhaL_dom_sf"/>
</dbReference>
<dbReference type="AlphaFoldDB" id="A0AAD9NXM5"/>
<evidence type="ECO:0000256" key="7">
    <source>
        <dbReference type="ARBA" id="ARBA00022679"/>
    </source>
</evidence>
<evidence type="ECO:0000256" key="8">
    <source>
        <dbReference type="ARBA" id="ARBA00022741"/>
    </source>
</evidence>